<protein>
    <submittedName>
        <fullName evidence="3">Uncharacterized protein</fullName>
    </submittedName>
</protein>
<keyword evidence="2" id="KW-0812">Transmembrane</keyword>
<reference evidence="3 4" key="1">
    <citation type="journal article" date="2019" name="Commun. Biol.">
        <title>The bagworm genome reveals a unique fibroin gene that provides high tensile strength.</title>
        <authorList>
            <person name="Kono N."/>
            <person name="Nakamura H."/>
            <person name="Ohtoshi R."/>
            <person name="Tomita M."/>
            <person name="Numata K."/>
            <person name="Arakawa K."/>
        </authorList>
    </citation>
    <scope>NUCLEOTIDE SEQUENCE [LARGE SCALE GENOMIC DNA]</scope>
</reference>
<evidence type="ECO:0000256" key="2">
    <source>
        <dbReference type="SAM" id="Phobius"/>
    </source>
</evidence>
<proteinExistence type="predicted"/>
<feature type="region of interest" description="Disordered" evidence="1">
    <location>
        <begin position="1"/>
        <end position="37"/>
    </location>
</feature>
<feature type="region of interest" description="Disordered" evidence="1">
    <location>
        <begin position="150"/>
        <end position="178"/>
    </location>
</feature>
<evidence type="ECO:0000313" key="3">
    <source>
        <dbReference type="EMBL" id="GBP77207.1"/>
    </source>
</evidence>
<accession>A0A4C1YS03</accession>
<dbReference type="AlphaFoldDB" id="A0A4C1YS03"/>
<dbReference type="EMBL" id="BGZK01001322">
    <property type="protein sequence ID" value="GBP77207.1"/>
    <property type="molecule type" value="Genomic_DNA"/>
</dbReference>
<comment type="caution">
    <text evidence="3">The sequence shown here is derived from an EMBL/GenBank/DDBJ whole genome shotgun (WGS) entry which is preliminary data.</text>
</comment>
<evidence type="ECO:0000256" key="1">
    <source>
        <dbReference type="SAM" id="MobiDB-lite"/>
    </source>
</evidence>
<feature type="transmembrane region" description="Helical" evidence="2">
    <location>
        <begin position="88"/>
        <end position="109"/>
    </location>
</feature>
<keyword evidence="2" id="KW-1133">Transmembrane helix</keyword>
<feature type="compositionally biased region" description="Basic and acidic residues" evidence="1">
    <location>
        <begin position="1"/>
        <end position="15"/>
    </location>
</feature>
<keyword evidence="4" id="KW-1185">Reference proteome</keyword>
<organism evidence="3 4">
    <name type="scientific">Eumeta variegata</name>
    <name type="common">Bagworm moth</name>
    <name type="synonym">Eumeta japonica</name>
    <dbReference type="NCBI Taxonomy" id="151549"/>
    <lineage>
        <taxon>Eukaryota</taxon>
        <taxon>Metazoa</taxon>
        <taxon>Ecdysozoa</taxon>
        <taxon>Arthropoda</taxon>
        <taxon>Hexapoda</taxon>
        <taxon>Insecta</taxon>
        <taxon>Pterygota</taxon>
        <taxon>Neoptera</taxon>
        <taxon>Endopterygota</taxon>
        <taxon>Lepidoptera</taxon>
        <taxon>Glossata</taxon>
        <taxon>Ditrysia</taxon>
        <taxon>Tineoidea</taxon>
        <taxon>Psychidae</taxon>
        <taxon>Oiketicinae</taxon>
        <taxon>Eumeta</taxon>
    </lineage>
</organism>
<evidence type="ECO:0000313" key="4">
    <source>
        <dbReference type="Proteomes" id="UP000299102"/>
    </source>
</evidence>
<keyword evidence="2" id="KW-0472">Membrane</keyword>
<gene>
    <name evidence="3" type="ORF">EVAR_56943_1</name>
</gene>
<sequence length="178" mass="20389">MRMRRSDADECERRPSRYLLSQGEGRRGPPRAQPPFASRRSFTSAMNALHNLASRLRYIYDTGLLEFHKDRFGLCPSVWSRVHLNRYLYSYGTISACLAGGLLVGSLSWSRDGPANATGFTPPLIHGTKRFQRLFRDRKLLAEYWKIPTRRPGRRPKTAPAPIPPGPCGRRKEENYDL</sequence>
<name>A0A4C1YS03_EUMVA</name>
<dbReference type="Proteomes" id="UP000299102">
    <property type="component" value="Unassembled WGS sequence"/>
</dbReference>